<dbReference type="Proteomes" id="UP001108025">
    <property type="component" value="Unassembled WGS sequence"/>
</dbReference>
<dbReference type="CDD" id="cd11301">
    <property type="entry name" value="Fut1_Fut2_like"/>
    <property type="match status" value="1"/>
</dbReference>
<evidence type="ECO:0000256" key="1">
    <source>
        <dbReference type="ARBA" id="ARBA00022676"/>
    </source>
</evidence>
<dbReference type="GO" id="GO:0016020">
    <property type="term" value="C:membrane"/>
    <property type="evidence" value="ECO:0007669"/>
    <property type="project" value="InterPro"/>
</dbReference>
<gene>
    <name evidence="3" type="ORF">LO744_19215</name>
</gene>
<dbReference type="EMBL" id="JAJNAY010000002">
    <property type="protein sequence ID" value="MCD1118976.1"/>
    <property type="molecule type" value="Genomic_DNA"/>
</dbReference>
<evidence type="ECO:0000313" key="3">
    <source>
        <dbReference type="EMBL" id="MCD1118976.1"/>
    </source>
</evidence>
<name>A0A9Q3YWV7_9FLAO</name>
<dbReference type="RefSeq" id="WP_230672308.1">
    <property type="nucleotide sequence ID" value="NZ_JAJNAY010000002.1"/>
</dbReference>
<organism evidence="3 4">
    <name type="scientific">Chryseobacterium turcicum</name>
    <dbReference type="NCBI Taxonomy" id="2898076"/>
    <lineage>
        <taxon>Bacteria</taxon>
        <taxon>Pseudomonadati</taxon>
        <taxon>Bacteroidota</taxon>
        <taxon>Flavobacteriia</taxon>
        <taxon>Flavobacteriales</taxon>
        <taxon>Weeksellaceae</taxon>
        <taxon>Chryseobacterium group</taxon>
        <taxon>Chryseobacterium</taxon>
    </lineage>
</organism>
<dbReference type="PANTHER" id="PTHR11927:SF9">
    <property type="entry name" value="L-FUCOSYLTRANSFERASE"/>
    <property type="match status" value="1"/>
</dbReference>
<dbReference type="Pfam" id="PF01531">
    <property type="entry name" value="Glyco_transf_11"/>
    <property type="match status" value="1"/>
</dbReference>
<dbReference type="InterPro" id="IPR002516">
    <property type="entry name" value="Glyco_trans_11"/>
</dbReference>
<evidence type="ECO:0000256" key="2">
    <source>
        <dbReference type="ARBA" id="ARBA00022679"/>
    </source>
</evidence>
<reference evidence="3" key="1">
    <citation type="submission" date="2021-11" db="EMBL/GenBank/DDBJ databases">
        <title>Description of novel Chryseobacterium species.</title>
        <authorList>
            <person name="Saticioglu I.B."/>
            <person name="Ay H."/>
            <person name="Altun S."/>
            <person name="Duman M."/>
        </authorList>
    </citation>
    <scope>NUCLEOTIDE SEQUENCE</scope>
    <source>
        <strain evidence="3">C-17</strain>
    </source>
</reference>
<keyword evidence="4" id="KW-1185">Reference proteome</keyword>
<dbReference type="AlphaFoldDB" id="A0A9Q3YWV7"/>
<keyword evidence="2" id="KW-0808">Transferase</keyword>
<evidence type="ECO:0000313" key="4">
    <source>
        <dbReference type="Proteomes" id="UP001108025"/>
    </source>
</evidence>
<dbReference type="GO" id="GO:0008107">
    <property type="term" value="F:galactoside 2-alpha-L-fucosyltransferase activity"/>
    <property type="evidence" value="ECO:0007669"/>
    <property type="project" value="InterPro"/>
</dbReference>
<dbReference type="GO" id="GO:0005975">
    <property type="term" value="P:carbohydrate metabolic process"/>
    <property type="evidence" value="ECO:0007669"/>
    <property type="project" value="InterPro"/>
</dbReference>
<comment type="caution">
    <text evidence="3">The sequence shown here is derived from an EMBL/GenBank/DDBJ whole genome shotgun (WGS) entry which is preliminary data.</text>
</comment>
<dbReference type="Gene3D" id="3.40.50.11350">
    <property type="match status" value="1"/>
</dbReference>
<keyword evidence="1" id="KW-0328">Glycosyltransferase</keyword>
<sequence length="288" mass="33813">MIITKLKGGLGNQMFQYAIARSLSSKNTVYLDLSFLQNNNTSSVHFTKRDFELGIFPVSYKISSDKEREVFFSKSLKNKILRKLIYGNLTHITQSENEIVNISASKNIYLDGYFQSEKYFAHIRDILLKDFTFPDLDTENKIVQKKINSIENTVSIHLRRGDYLKPDIQKYHGSLPSEYYLEAINFLEENFENCSFFVFSDDISYCKEIFKNIKNIEYIDHNHGNNSWKDMYLMTQCRHHIIANSSFSWWGAWLGQKDGKTIAPKNWFNKEVANFDIQDIIPQKWITI</sequence>
<protein>
    <submittedName>
        <fullName evidence="3">Alpha-1,2-fucosyltransferase</fullName>
    </submittedName>
</protein>
<dbReference type="PANTHER" id="PTHR11927">
    <property type="entry name" value="GALACTOSIDE 2-L-FUCOSYLTRANSFERASE"/>
    <property type="match status" value="1"/>
</dbReference>
<accession>A0A9Q3YWV7</accession>
<proteinExistence type="predicted"/>